<dbReference type="PANTHER" id="PTHR14596:SF72">
    <property type="entry name" value="ZINC FINGER PROTEIN MSN2-RELATED"/>
    <property type="match status" value="1"/>
</dbReference>
<protein>
    <recommendedName>
        <fullName evidence="2">Zn(2)-C6 fungal-type domain-containing protein</fullName>
    </recommendedName>
</protein>
<feature type="compositionally biased region" description="Polar residues" evidence="1">
    <location>
        <begin position="27"/>
        <end position="47"/>
    </location>
</feature>
<evidence type="ECO:0000313" key="3">
    <source>
        <dbReference type="EMBL" id="KAI9256463.1"/>
    </source>
</evidence>
<dbReference type="GO" id="GO:0008270">
    <property type="term" value="F:zinc ion binding"/>
    <property type="evidence" value="ECO:0007669"/>
    <property type="project" value="InterPro"/>
</dbReference>
<organism evidence="3 4">
    <name type="scientific">Phascolomyces articulosus</name>
    <dbReference type="NCBI Taxonomy" id="60185"/>
    <lineage>
        <taxon>Eukaryota</taxon>
        <taxon>Fungi</taxon>
        <taxon>Fungi incertae sedis</taxon>
        <taxon>Mucoromycota</taxon>
        <taxon>Mucoromycotina</taxon>
        <taxon>Mucoromycetes</taxon>
        <taxon>Mucorales</taxon>
        <taxon>Lichtheimiaceae</taxon>
        <taxon>Phascolomyces</taxon>
    </lineage>
</organism>
<dbReference type="Proteomes" id="UP001209540">
    <property type="component" value="Unassembled WGS sequence"/>
</dbReference>
<evidence type="ECO:0000259" key="2">
    <source>
        <dbReference type="PROSITE" id="PS50048"/>
    </source>
</evidence>
<feature type="region of interest" description="Disordered" evidence="1">
    <location>
        <begin position="777"/>
        <end position="816"/>
    </location>
</feature>
<dbReference type="AlphaFoldDB" id="A0AAD5PBG1"/>
<feature type="region of interest" description="Disordered" evidence="1">
    <location>
        <begin position="93"/>
        <end position="131"/>
    </location>
</feature>
<dbReference type="EMBL" id="JAIXMP010000021">
    <property type="protein sequence ID" value="KAI9256463.1"/>
    <property type="molecule type" value="Genomic_DNA"/>
</dbReference>
<dbReference type="InterPro" id="IPR001138">
    <property type="entry name" value="Zn2Cys6_DnaBD"/>
</dbReference>
<dbReference type="CDD" id="cd00067">
    <property type="entry name" value="GAL4"/>
    <property type="match status" value="1"/>
</dbReference>
<feature type="region of interest" description="Disordered" evidence="1">
    <location>
        <begin position="721"/>
        <end position="759"/>
    </location>
</feature>
<feature type="region of interest" description="Disordered" evidence="1">
    <location>
        <begin position="258"/>
        <end position="323"/>
    </location>
</feature>
<evidence type="ECO:0000313" key="4">
    <source>
        <dbReference type="Proteomes" id="UP001209540"/>
    </source>
</evidence>
<feature type="compositionally biased region" description="Low complexity" evidence="1">
    <location>
        <begin position="101"/>
        <end position="112"/>
    </location>
</feature>
<dbReference type="SUPFAM" id="SSF55785">
    <property type="entry name" value="PYP-like sensor domain (PAS domain)"/>
    <property type="match status" value="1"/>
</dbReference>
<reference evidence="3" key="2">
    <citation type="submission" date="2023-02" db="EMBL/GenBank/DDBJ databases">
        <authorList>
            <consortium name="DOE Joint Genome Institute"/>
            <person name="Mondo S.J."/>
            <person name="Chang Y."/>
            <person name="Wang Y."/>
            <person name="Ahrendt S."/>
            <person name="Andreopoulos W."/>
            <person name="Barry K."/>
            <person name="Beard J."/>
            <person name="Benny G.L."/>
            <person name="Blankenship S."/>
            <person name="Bonito G."/>
            <person name="Cuomo C."/>
            <person name="Desiro A."/>
            <person name="Gervers K.A."/>
            <person name="Hundley H."/>
            <person name="Kuo A."/>
            <person name="LaButti K."/>
            <person name="Lang B.F."/>
            <person name="Lipzen A."/>
            <person name="O'Donnell K."/>
            <person name="Pangilinan J."/>
            <person name="Reynolds N."/>
            <person name="Sandor L."/>
            <person name="Smith M.W."/>
            <person name="Tsang A."/>
            <person name="Grigoriev I.V."/>
            <person name="Stajich J.E."/>
            <person name="Spatafora J.W."/>
        </authorList>
    </citation>
    <scope>NUCLEOTIDE SEQUENCE</scope>
    <source>
        <strain evidence="3">RSA 2281</strain>
    </source>
</reference>
<gene>
    <name evidence="3" type="ORF">BDA99DRAFT_516447</name>
</gene>
<feature type="compositionally biased region" description="Low complexity" evidence="1">
    <location>
        <begin position="289"/>
        <end position="303"/>
    </location>
</feature>
<dbReference type="GO" id="GO:0005634">
    <property type="term" value="C:nucleus"/>
    <property type="evidence" value="ECO:0007669"/>
    <property type="project" value="TreeGrafter"/>
</dbReference>
<feature type="domain" description="Zn(2)-C6 fungal-type" evidence="2">
    <location>
        <begin position="152"/>
        <end position="181"/>
    </location>
</feature>
<name>A0AAD5PBG1_9FUNG</name>
<feature type="compositionally biased region" description="Low complexity" evidence="1">
    <location>
        <begin position="1"/>
        <end position="11"/>
    </location>
</feature>
<dbReference type="InterPro" id="IPR035965">
    <property type="entry name" value="PAS-like_dom_sf"/>
</dbReference>
<dbReference type="SMART" id="SM00066">
    <property type="entry name" value="GAL4"/>
    <property type="match status" value="1"/>
</dbReference>
<evidence type="ECO:0000256" key="1">
    <source>
        <dbReference type="SAM" id="MobiDB-lite"/>
    </source>
</evidence>
<feature type="region of interest" description="Disordered" evidence="1">
    <location>
        <begin position="680"/>
        <end position="702"/>
    </location>
</feature>
<dbReference type="GO" id="GO:0000981">
    <property type="term" value="F:DNA-binding transcription factor activity, RNA polymerase II-specific"/>
    <property type="evidence" value="ECO:0007669"/>
    <property type="project" value="InterPro"/>
</dbReference>
<keyword evidence="4" id="KW-1185">Reference proteome</keyword>
<feature type="region of interest" description="Disordered" evidence="1">
    <location>
        <begin position="1"/>
        <end position="47"/>
    </location>
</feature>
<comment type="caution">
    <text evidence="3">The sequence shown here is derived from an EMBL/GenBank/DDBJ whole genome shotgun (WGS) entry which is preliminary data.</text>
</comment>
<dbReference type="GO" id="GO:0000987">
    <property type="term" value="F:cis-regulatory region sequence-specific DNA binding"/>
    <property type="evidence" value="ECO:0007669"/>
    <property type="project" value="TreeGrafter"/>
</dbReference>
<dbReference type="PROSITE" id="PS00463">
    <property type="entry name" value="ZN2_CY6_FUNGAL_1"/>
    <property type="match status" value="1"/>
</dbReference>
<dbReference type="GO" id="GO:0042594">
    <property type="term" value="P:response to starvation"/>
    <property type="evidence" value="ECO:0007669"/>
    <property type="project" value="TreeGrafter"/>
</dbReference>
<feature type="compositionally biased region" description="Low complexity" evidence="1">
    <location>
        <begin position="542"/>
        <end position="592"/>
    </location>
</feature>
<feature type="region of interest" description="Disordered" evidence="1">
    <location>
        <begin position="541"/>
        <end position="599"/>
    </location>
</feature>
<feature type="compositionally biased region" description="Low complexity" evidence="1">
    <location>
        <begin position="721"/>
        <end position="735"/>
    </location>
</feature>
<sequence length="820" mass="87760">MQAPASSSSSSLLNAAQDLPSPDSDQDFVNTPNTIFNTTPVPATSTTIKGKAVSSTTTTTALGMVTLPSSPSLFTGSPSNNADNNNNITTTPCPPAILQLPTPATPVTPTTPSKDDEEPLTNQLNEQQQQQQQLTPMVVPAKRGYKSHVPSACVNCKKAHLACDVSRPCKRCVSAGKADSCQDVKHKKRGRPRLHDTKRLGNTYSGSMVLDDNNKNGMYGMIQTPTFTVATSVIHRDHPKPQTTNISFVHEPIEAFREQDEQRHRRKDSNAGSQSQQALRDPEPPPAKLSQPSLSNLSPLLDPKTASPSSQPCPPHQGQMRLSCEPSCPTTTLNDAATNHQQCTVATLPPPSAPRITITLFLSMEMCCARASDEVTDLWGYHPQDLLHRSLYEMISSHDTDRLGRLHRLLLDNIMDVARQHDRSIGPDVRPPPAERTSSPLFYETDPEKLVITAKGSSTFSDTIHIKKHSDEHELYEVLVYLGGGLGADLSVPASLNRLYIVAELRKHEYKVQTSTSSMSQAALPVSLSFDRTRLFSPFVHSSPTTITTSSSTTKASPSPSRPSINNSNGSSSSSASASNNNINNNNSNNINKQPSRAYSFGRLGSGGLLQARQGSLPNHFAANSQLNTVSLPGRKLDIPKINIAPMTGNKKRSLAMNGAPYFRPIAAATAKGSTTIATATTTSNSHGNNSSGPLPPVARESTNPYSTLAYRFAPITSSSSIGGHSTGNGSNTSHSGGGIRKSVGSPRTGSPSYTHPTTQYFLQTSSSTLNAAASAAQSSSRPVIHNNMGLDTTMANNDKAVGKTDSNRKAEMSIRSLLC</sequence>
<feature type="compositionally biased region" description="Polar residues" evidence="1">
    <location>
        <begin position="746"/>
        <end position="759"/>
    </location>
</feature>
<feature type="compositionally biased region" description="Basic and acidic residues" evidence="1">
    <location>
        <begin position="801"/>
        <end position="813"/>
    </location>
</feature>
<feature type="compositionally biased region" description="Low complexity" evidence="1">
    <location>
        <begin position="680"/>
        <end position="693"/>
    </location>
</feature>
<dbReference type="Gene3D" id="3.30.450.20">
    <property type="entry name" value="PAS domain"/>
    <property type="match status" value="1"/>
</dbReference>
<feature type="compositionally biased region" description="Low complexity" evidence="1">
    <location>
        <begin position="120"/>
        <end position="131"/>
    </location>
</feature>
<dbReference type="PANTHER" id="PTHR14596">
    <property type="entry name" value="ZINC FINGER PROTEIN"/>
    <property type="match status" value="1"/>
</dbReference>
<accession>A0AAD5PBG1</accession>
<reference evidence="3" key="1">
    <citation type="journal article" date="2022" name="IScience">
        <title>Evolution of zygomycete secretomes and the origins of terrestrial fungal ecologies.</title>
        <authorList>
            <person name="Chang Y."/>
            <person name="Wang Y."/>
            <person name="Mondo S."/>
            <person name="Ahrendt S."/>
            <person name="Andreopoulos W."/>
            <person name="Barry K."/>
            <person name="Beard J."/>
            <person name="Benny G.L."/>
            <person name="Blankenship S."/>
            <person name="Bonito G."/>
            <person name="Cuomo C."/>
            <person name="Desiro A."/>
            <person name="Gervers K.A."/>
            <person name="Hundley H."/>
            <person name="Kuo A."/>
            <person name="LaButti K."/>
            <person name="Lang B.F."/>
            <person name="Lipzen A."/>
            <person name="O'Donnell K."/>
            <person name="Pangilinan J."/>
            <person name="Reynolds N."/>
            <person name="Sandor L."/>
            <person name="Smith M.E."/>
            <person name="Tsang A."/>
            <person name="Grigoriev I.V."/>
            <person name="Stajich J.E."/>
            <person name="Spatafora J.W."/>
        </authorList>
    </citation>
    <scope>NUCLEOTIDE SEQUENCE</scope>
    <source>
        <strain evidence="3">RSA 2281</strain>
    </source>
</reference>
<dbReference type="PROSITE" id="PS50048">
    <property type="entry name" value="ZN2_CY6_FUNGAL_2"/>
    <property type="match status" value="1"/>
</dbReference>
<proteinExistence type="predicted"/>